<proteinExistence type="predicted"/>
<sequence length="122" mass="13867">MITLFFKVKDEQHSKDIQNAIFELNGGWEVKGESRVSQEYQNIDKPILHITGATKLDQFGNITDNKFISLMYENSNKDGFNIADHVPAHVARMIPGDLSVRTEVTLENFKSHLKKIGCEDCL</sequence>
<reference evidence="1" key="1">
    <citation type="submission" date="2019-09" db="EMBL/GenBank/DDBJ databases">
        <title>Distinct mechanisms of dissemination of NDM-1 metallo-beta-betalactamase in Acinetobacter species spp. in Argentina.</title>
        <authorList>
            <person name="Maria R.S."/>
            <person name="Adams M.D."/>
        </authorList>
    </citation>
    <scope>NUCLEOTIDE SEQUENCE</scope>
    <source>
        <strain evidence="1">AMA47</strain>
    </source>
</reference>
<protein>
    <submittedName>
        <fullName evidence="1">Uncharacterized protein</fullName>
    </submittedName>
</protein>
<name>A0A6A8BYH4_ACIBA</name>
<dbReference type="EMBL" id="VYSM01000039">
    <property type="protein sequence ID" value="MQZ85486.1"/>
    <property type="molecule type" value="Genomic_DNA"/>
</dbReference>
<dbReference type="AlphaFoldDB" id="A0A6A8BYH4"/>
<dbReference type="RefSeq" id="WP_000631252.1">
    <property type="nucleotide sequence ID" value="NZ_CAXYNF010000008.1"/>
</dbReference>
<gene>
    <name evidence="1" type="ORF">F4U06_15060</name>
</gene>
<evidence type="ECO:0000313" key="1">
    <source>
        <dbReference type="EMBL" id="MQZ85486.1"/>
    </source>
</evidence>
<comment type="caution">
    <text evidence="1">The sequence shown here is derived from an EMBL/GenBank/DDBJ whole genome shotgun (WGS) entry which is preliminary data.</text>
</comment>
<organism evidence="1">
    <name type="scientific">Acinetobacter baumannii</name>
    <dbReference type="NCBI Taxonomy" id="470"/>
    <lineage>
        <taxon>Bacteria</taxon>
        <taxon>Pseudomonadati</taxon>
        <taxon>Pseudomonadota</taxon>
        <taxon>Gammaproteobacteria</taxon>
        <taxon>Moraxellales</taxon>
        <taxon>Moraxellaceae</taxon>
        <taxon>Acinetobacter</taxon>
        <taxon>Acinetobacter calcoaceticus/baumannii complex</taxon>
    </lineage>
</organism>
<accession>A0A6A8BYH4</accession>